<protein>
    <submittedName>
        <fullName evidence="2">Uncharacterized protein</fullName>
    </submittedName>
</protein>
<accession>A0A7U8C7G5</accession>
<evidence type="ECO:0000256" key="1">
    <source>
        <dbReference type="SAM" id="Coils"/>
    </source>
</evidence>
<dbReference type="Proteomes" id="UP000002171">
    <property type="component" value="Unassembled WGS sequence"/>
</dbReference>
<dbReference type="RefSeq" id="WP_007021981.1">
    <property type="nucleotide sequence ID" value="NZ_CH724126.1"/>
</dbReference>
<reference evidence="2 3" key="1">
    <citation type="submission" date="2006-02" db="EMBL/GenBank/DDBJ databases">
        <authorList>
            <person name="Pinhassi J."/>
            <person name="Pedros-Alio C."/>
            <person name="Ferriera S."/>
            <person name="Johnson J."/>
            <person name="Kravitz S."/>
            <person name="Halpern A."/>
            <person name="Remington K."/>
            <person name="Beeson K."/>
            <person name="Tran B."/>
            <person name="Rogers Y.-H."/>
            <person name="Friedman R."/>
            <person name="Venter J.C."/>
        </authorList>
    </citation>
    <scope>NUCLEOTIDE SEQUENCE [LARGE SCALE GENOMIC DNA]</scope>
    <source>
        <strain evidence="2 3">MED92</strain>
    </source>
</reference>
<evidence type="ECO:0000313" key="2">
    <source>
        <dbReference type="EMBL" id="EAR62963.1"/>
    </source>
</evidence>
<keyword evidence="1" id="KW-0175">Coiled coil</keyword>
<feature type="coiled-coil region" evidence="1">
    <location>
        <begin position="108"/>
        <end position="171"/>
    </location>
</feature>
<dbReference type="AlphaFoldDB" id="A0A7U8C7G5"/>
<name>A0A7U8C7G5_NEPCE</name>
<keyword evidence="3" id="KW-1185">Reference proteome</keyword>
<dbReference type="EMBL" id="AAOW01000001">
    <property type="protein sequence ID" value="EAR62963.1"/>
    <property type="molecule type" value="Genomic_DNA"/>
</dbReference>
<comment type="caution">
    <text evidence="2">The sequence shown here is derived from an EMBL/GenBank/DDBJ whole genome shotgun (WGS) entry which is preliminary data.</text>
</comment>
<evidence type="ECO:0000313" key="3">
    <source>
        <dbReference type="Proteomes" id="UP000002171"/>
    </source>
</evidence>
<proteinExistence type="predicted"/>
<organism evidence="2 3">
    <name type="scientific">Neptuniibacter caesariensis</name>
    <dbReference type="NCBI Taxonomy" id="207954"/>
    <lineage>
        <taxon>Bacteria</taxon>
        <taxon>Pseudomonadati</taxon>
        <taxon>Pseudomonadota</taxon>
        <taxon>Gammaproteobacteria</taxon>
        <taxon>Oceanospirillales</taxon>
        <taxon>Oceanospirillaceae</taxon>
        <taxon>Neptuniibacter</taxon>
    </lineage>
</organism>
<sequence length="177" mass="20140">MEKPSREFTYKGNTYSLSAPVPRVGTQMVNNKCQELLDKYINGVSEISQYGNESFGEIGSTQYVRFKTDNPHSLIEFVRSHSYLEPINGEAIFAGTGLINQVKLIKPNDLVKKEVEALQTEAEALVREDVEGFKKALSEAKKAYVEDYEAFKAYQREQERLAIEAEAEEDEFLRSLQ</sequence>
<gene>
    <name evidence="2" type="ORF">MED92_07586</name>
</gene>